<keyword evidence="9" id="KW-0275">Fatty acid biosynthesis</keyword>
<dbReference type="Gene3D" id="3.30.1490.20">
    <property type="entry name" value="ATP-grasp fold, A domain"/>
    <property type="match status" value="1"/>
</dbReference>
<dbReference type="Gene3D" id="2.40.50.100">
    <property type="match status" value="1"/>
</dbReference>
<dbReference type="InterPro" id="IPR011053">
    <property type="entry name" value="Single_hybrid_motif"/>
</dbReference>
<comment type="cofactor">
    <cofactor evidence="1">
        <name>biotin</name>
        <dbReference type="ChEBI" id="CHEBI:57586"/>
    </cofactor>
</comment>
<dbReference type="PANTHER" id="PTHR45728:SF3">
    <property type="entry name" value="ACETYL-COA CARBOXYLASE"/>
    <property type="match status" value="1"/>
</dbReference>
<keyword evidence="3" id="KW-0444">Lipid biosynthesis</keyword>
<evidence type="ECO:0000256" key="11">
    <source>
        <dbReference type="ARBA" id="ARBA00023268"/>
    </source>
</evidence>
<dbReference type="InterPro" id="IPR000089">
    <property type="entry name" value="Biotin_lipoyl"/>
</dbReference>
<keyword evidence="10" id="KW-0092">Biotin</keyword>
<dbReference type="GO" id="GO:2001295">
    <property type="term" value="P:malonyl-CoA biosynthetic process"/>
    <property type="evidence" value="ECO:0007669"/>
    <property type="project" value="UniProtKB-UniPathway"/>
</dbReference>
<dbReference type="GO" id="GO:0003989">
    <property type="term" value="F:acetyl-CoA carboxylase activity"/>
    <property type="evidence" value="ECO:0007669"/>
    <property type="project" value="UniProtKB-EC"/>
</dbReference>
<keyword evidence="5 14" id="KW-0547">Nucleotide-binding</keyword>
<dbReference type="Gene3D" id="3.90.226.10">
    <property type="entry name" value="2-enoyl-CoA Hydratase, Chain A, domain 1"/>
    <property type="match status" value="3"/>
</dbReference>
<dbReference type="InterPro" id="IPR049076">
    <property type="entry name" value="ACCA"/>
</dbReference>
<comment type="catalytic activity">
    <reaction evidence="12">
        <text>hydrogencarbonate + acetyl-CoA + ATP = malonyl-CoA + ADP + phosphate + H(+)</text>
        <dbReference type="Rhea" id="RHEA:11308"/>
        <dbReference type="ChEBI" id="CHEBI:15378"/>
        <dbReference type="ChEBI" id="CHEBI:17544"/>
        <dbReference type="ChEBI" id="CHEBI:30616"/>
        <dbReference type="ChEBI" id="CHEBI:43474"/>
        <dbReference type="ChEBI" id="CHEBI:57288"/>
        <dbReference type="ChEBI" id="CHEBI:57384"/>
        <dbReference type="ChEBI" id="CHEBI:456216"/>
        <dbReference type="EC" id="6.4.1.2"/>
    </reaction>
</comment>
<dbReference type="InterPro" id="IPR011054">
    <property type="entry name" value="Rudment_hybrid_motif"/>
</dbReference>
<dbReference type="FunFam" id="3.30.1490.20:FF:000003">
    <property type="entry name" value="acetyl-CoA carboxylase isoform X1"/>
    <property type="match status" value="1"/>
</dbReference>
<protein>
    <submittedName>
        <fullName evidence="21">Acetyl-CoA carboxylase</fullName>
    </submittedName>
</protein>
<name>A0A0V1ESK8_TRIPS</name>
<dbReference type="PROSITE" id="PS00867">
    <property type="entry name" value="CPSASE_2"/>
    <property type="match status" value="1"/>
</dbReference>
<evidence type="ECO:0000256" key="1">
    <source>
        <dbReference type="ARBA" id="ARBA00001953"/>
    </source>
</evidence>
<dbReference type="SUPFAM" id="SSF52096">
    <property type="entry name" value="ClpP/crotonase"/>
    <property type="match status" value="2"/>
</dbReference>
<dbReference type="PROSITE" id="PS50989">
    <property type="entry name" value="COA_CT_CTER"/>
    <property type="match status" value="1"/>
</dbReference>
<dbReference type="PROSITE" id="PS50980">
    <property type="entry name" value="COA_CT_NTER"/>
    <property type="match status" value="1"/>
</dbReference>
<accession>A0A0V1ESK8</accession>
<organism evidence="21 22">
    <name type="scientific">Trichinella pseudospiralis</name>
    <name type="common">Parasitic roundworm</name>
    <dbReference type="NCBI Taxonomy" id="6337"/>
    <lineage>
        <taxon>Eukaryota</taxon>
        <taxon>Metazoa</taxon>
        <taxon>Ecdysozoa</taxon>
        <taxon>Nematoda</taxon>
        <taxon>Enoplea</taxon>
        <taxon>Dorylaimia</taxon>
        <taxon>Trichinellida</taxon>
        <taxon>Trichinellidae</taxon>
        <taxon>Trichinella</taxon>
    </lineage>
</organism>
<dbReference type="InterPro" id="IPR005481">
    <property type="entry name" value="BC-like_N"/>
</dbReference>
<feature type="region of interest" description="Disordered" evidence="15">
    <location>
        <begin position="95"/>
        <end position="157"/>
    </location>
</feature>
<feature type="compositionally biased region" description="Low complexity" evidence="15">
    <location>
        <begin position="95"/>
        <end position="110"/>
    </location>
</feature>
<dbReference type="InterPro" id="IPR011762">
    <property type="entry name" value="COA_CT_N"/>
</dbReference>
<dbReference type="GO" id="GO:0004075">
    <property type="term" value="F:biotin carboxylase activity"/>
    <property type="evidence" value="ECO:0007669"/>
    <property type="project" value="UniProtKB-EC"/>
</dbReference>
<dbReference type="Gene3D" id="3.30.470.20">
    <property type="entry name" value="ATP-grasp fold, B domain"/>
    <property type="match status" value="1"/>
</dbReference>
<feature type="region of interest" description="Disordered" evidence="15">
    <location>
        <begin position="37"/>
        <end position="60"/>
    </location>
</feature>
<dbReference type="Pfam" id="PF00289">
    <property type="entry name" value="Biotin_carb_N"/>
    <property type="match status" value="1"/>
</dbReference>
<dbReference type="InterPro" id="IPR011764">
    <property type="entry name" value="Biotin_carboxylation_dom"/>
</dbReference>
<dbReference type="SUPFAM" id="SSF51246">
    <property type="entry name" value="Rudiment single hybrid motif"/>
    <property type="match status" value="1"/>
</dbReference>
<dbReference type="GO" id="GO:0005739">
    <property type="term" value="C:mitochondrion"/>
    <property type="evidence" value="ECO:0007669"/>
    <property type="project" value="TreeGrafter"/>
</dbReference>
<dbReference type="SUPFAM" id="SSF56059">
    <property type="entry name" value="Glutathione synthetase ATP-binding domain-like"/>
    <property type="match status" value="1"/>
</dbReference>
<dbReference type="InterPro" id="IPR016185">
    <property type="entry name" value="PreATP-grasp_dom_sf"/>
</dbReference>
<evidence type="ECO:0000256" key="15">
    <source>
        <dbReference type="SAM" id="MobiDB-lite"/>
    </source>
</evidence>
<dbReference type="Gene3D" id="2.40.460.10">
    <property type="entry name" value="Biotin dependent carboxylase carboxyltransferase"/>
    <property type="match status" value="1"/>
</dbReference>
<dbReference type="PROSITE" id="PS50975">
    <property type="entry name" value="ATP_GRASP"/>
    <property type="match status" value="1"/>
</dbReference>
<dbReference type="InterPro" id="IPR034733">
    <property type="entry name" value="AcCoA_carboxyl_beta"/>
</dbReference>
<dbReference type="Pfam" id="PF01039">
    <property type="entry name" value="Carboxyl_trans"/>
    <property type="match status" value="2"/>
</dbReference>
<evidence type="ECO:0000256" key="7">
    <source>
        <dbReference type="ARBA" id="ARBA00022840"/>
    </source>
</evidence>
<gene>
    <name evidence="21" type="primary">ACAC</name>
    <name evidence="21" type="ORF">T4A_6090</name>
</gene>
<dbReference type="InterPro" id="IPR049074">
    <property type="entry name" value="ACCA_BT"/>
</dbReference>
<dbReference type="InterPro" id="IPR013537">
    <property type="entry name" value="AcCoA_COase_cen"/>
</dbReference>
<comment type="caution">
    <text evidence="21">The sequence shown here is derived from an EMBL/GenBank/DDBJ whole genome shotgun (WGS) entry which is preliminary data.</text>
</comment>
<dbReference type="PROSITE" id="PS50968">
    <property type="entry name" value="BIOTINYL_LIPOYL"/>
    <property type="match status" value="1"/>
</dbReference>
<dbReference type="PROSITE" id="PS50979">
    <property type="entry name" value="BC"/>
    <property type="match status" value="1"/>
</dbReference>
<evidence type="ECO:0000313" key="22">
    <source>
        <dbReference type="Proteomes" id="UP000054632"/>
    </source>
</evidence>
<comment type="catalytic activity">
    <reaction evidence="13">
        <text>N(6)-biotinyl-L-lysyl-[protein] + hydrogencarbonate + ATP = N(6)-carboxybiotinyl-L-lysyl-[protein] + ADP + phosphate + H(+)</text>
        <dbReference type="Rhea" id="RHEA:13501"/>
        <dbReference type="Rhea" id="RHEA-COMP:10505"/>
        <dbReference type="Rhea" id="RHEA-COMP:10506"/>
        <dbReference type="ChEBI" id="CHEBI:15378"/>
        <dbReference type="ChEBI" id="CHEBI:17544"/>
        <dbReference type="ChEBI" id="CHEBI:30616"/>
        <dbReference type="ChEBI" id="CHEBI:43474"/>
        <dbReference type="ChEBI" id="CHEBI:83144"/>
        <dbReference type="ChEBI" id="CHEBI:83145"/>
        <dbReference type="ChEBI" id="CHEBI:456216"/>
        <dbReference type="EC" id="6.3.4.14"/>
    </reaction>
</comment>
<dbReference type="SUPFAM" id="SSF52440">
    <property type="entry name" value="PreATP-grasp domain"/>
    <property type="match status" value="1"/>
</dbReference>
<dbReference type="FunFam" id="3.30.470.20:FF:000005">
    <property type="entry name" value="Acetyl-CoA carboxylase 1"/>
    <property type="match status" value="1"/>
</dbReference>
<proteinExistence type="predicted"/>
<evidence type="ECO:0000256" key="10">
    <source>
        <dbReference type="ARBA" id="ARBA00023267"/>
    </source>
</evidence>
<evidence type="ECO:0000256" key="14">
    <source>
        <dbReference type="PROSITE-ProRule" id="PRU00409"/>
    </source>
</evidence>
<evidence type="ECO:0000256" key="13">
    <source>
        <dbReference type="ARBA" id="ARBA00048600"/>
    </source>
</evidence>
<dbReference type="InterPro" id="IPR029045">
    <property type="entry name" value="ClpP/crotonase-like_dom_sf"/>
</dbReference>
<dbReference type="UniPathway" id="UPA00655">
    <property type="reaction ID" value="UER00711"/>
</dbReference>
<feature type="non-terminal residue" evidence="21">
    <location>
        <position position="1"/>
    </location>
</feature>
<evidence type="ECO:0000256" key="3">
    <source>
        <dbReference type="ARBA" id="ARBA00022516"/>
    </source>
</evidence>
<dbReference type="FunFam" id="3.40.50.20:FF:000005">
    <property type="entry name" value="acetyl-CoA carboxylase isoform X2"/>
    <property type="match status" value="1"/>
</dbReference>
<dbReference type="FunFam" id="2.40.50.100:FF:000005">
    <property type="entry name" value="Acetyl-CoA carboxylase 1"/>
    <property type="match status" value="1"/>
</dbReference>
<keyword evidence="8" id="KW-0443">Lipid metabolism</keyword>
<dbReference type="InterPro" id="IPR011763">
    <property type="entry name" value="COA_CT_C"/>
</dbReference>
<feature type="domain" description="CoA carboxyltransferase N-terminal" evidence="19">
    <location>
        <begin position="1645"/>
        <end position="1985"/>
    </location>
</feature>
<dbReference type="Pfam" id="PF08326">
    <property type="entry name" value="ACC_central"/>
    <property type="match status" value="1"/>
</dbReference>
<feature type="domain" description="ATP-grasp" evidence="17">
    <location>
        <begin position="329"/>
        <end position="525"/>
    </location>
</feature>
<dbReference type="Pfam" id="PF00364">
    <property type="entry name" value="Biotin_lipoyl"/>
    <property type="match status" value="1"/>
</dbReference>
<dbReference type="Pfam" id="PF02786">
    <property type="entry name" value="CPSase_L_D2"/>
    <property type="match status" value="1"/>
</dbReference>
<keyword evidence="4" id="KW-0436">Ligase</keyword>
<comment type="pathway">
    <text evidence="2">Lipid metabolism; malonyl-CoA biosynthesis; malonyl-CoA from acetyl-CoA: step 1/1.</text>
</comment>
<evidence type="ECO:0000259" key="20">
    <source>
        <dbReference type="PROSITE" id="PS50989"/>
    </source>
</evidence>
<feature type="domain" description="CoA carboxyltransferase C-terminal" evidence="20">
    <location>
        <begin position="1989"/>
        <end position="2333"/>
    </location>
</feature>
<dbReference type="SUPFAM" id="SSF51230">
    <property type="entry name" value="Single hybrid motif"/>
    <property type="match status" value="1"/>
</dbReference>
<dbReference type="Gene3D" id="3.40.50.20">
    <property type="match status" value="1"/>
</dbReference>
<evidence type="ECO:0000259" key="18">
    <source>
        <dbReference type="PROSITE" id="PS50979"/>
    </source>
</evidence>
<evidence type="ECO:0000256" key="5">
    <source>
        <dbReference type="ARBA" id="ARBA00022741"/>
    </source>
</evidence>
<dbReference type="FunFam" id="2.40.460.10:FF:000001">
    <property type="entry name" value="Acetyl-CoA carboxylase 1"/>
    <property type="match status" value="1"/>
</dbReference>
<evidence type="ECO:0000256" key="4">
    <source>
        <dbReference type="ARBA" id="ARBA00022598"/>
    </source>
</evidence>
<dbReference type="InterPro" id="IPR005479">
    <property type="entry name" value="CPAse_ATP-bd"/>
</dbReference>
<keyword evidence="11" id="KW-0511">Multifunctional enzyme</keyword>
<dbReference type="Pfam" id="PF21385">
    <property type="entry name" value="ACCA_BT"/>
    <property type="match status" value="1"/>
</dbReference>
<evidence type="ECO:0000256" key="8">
    <source>
        <dbReference type="ARBA" id="ARBA00023098"/>
    </source>
</evidence>
<evidence type="ECO:0000256" key="12">
    <source>
        <dbReference type="ARBA" id="ARBA00048065"/>
    </source>
</evidence>
<feature type="compositionally biased region" description="Low complexity" evidence="15">
    <location>
        <begin position="124"/>
        <end position="140"/>
    </location>
</feature>
<dbReference type="InterPro" id="IPR013815">
    <property type="entry name" value="ATP_grasp_subdomain_1"/>
</dbReference>
<dbReference type="SMART" id="SM00878">
    <property type="entry name" value="Biotin_carb_C"/>
    <property type="match status" value="1"/>
</dbReference>
<reference evidence="21 22" key="1">
    <citation type="submission" date="2015-01" db="EMBL/GenBank/DDBJ databases">
        <title>Evolution of Trichinella species and genotypes.</title>
        <authorList>
            <person name="Korhonen P.K."/>
            <person name="Edoardo P."/>
            <person name="Giuseppe L.R."/>
            <person name="Gasser R.B."/>
        </authorList>
    </citation>
    <scope>NUCLEOTIDE SEQUENCE [LARGE SCALE GENOMIC DNA]</scope>
    <source>
        <strain evidence="21">ISS13</strain>
    </source>
</reference>
<dbReference type="PANTHER" id="PTHR45728">
    <property type="entry name" value="ACETYL-COA CARBOXYLASE, ISOFORM A"/>
    <property type="match status" value="1"/>
</dbReference>
<dbReference type="Pfam" id="PF02785">
    <property type="entry name" value="Biotin_carb_C"/>
    <property type="match status" value="1"/>
</dbReference>
<keyword evidence="7 14" id="KW-0067">ATP-binding</keyword>
<evidence type="ECO:0000259" key="19">
    <source>
        <dbReference type="PROSITE" id="PS50980"/>
    </source>
</evidence>
<dbReference type="Proteomes" id="UP000054632">
    <property type="component" value="Unassembled WGS sequence"/>
</dbReference>
<evidence type="ECO:0000256" key="6">
    <source>
        <dbReference type="ARBA" id="ARBA00022832"/>
    </source>
</evidence>
<dbReference type="InterPro" id="IPR011761">
    <property type="entry name" value="ATP-grasp"/>
</dbReference>
<evidence type="ECO:0000259" key="17">
    <source>
        <dbReference type="PROSITE" id="PS50975"/>
    </source>
</evidence>
<feature type="domain" description="Lipoyl-binding" evidence="16">
    <location>
        <begin position="804"/>
        <end position="878"/>
    </location>
</feature>
<dbReference type="CDD" id="cd06850">
    <property type="entry name" value="biotinyl_domain"/>
    <property type="match status" value="1"/>
</dbReference>
<evidence type="ECO:0000313" key="21">
    <source>
        <dbReference type="EMBL" id="KRY76681.1"/>
    </source>
</evidence>
<sequence>LIICCVQYWNKTLYFVHVFLLTIYSAKLNETKNSMDVNGVEHGSDKGSLAENGQADEQTEGQQFVLSEEFYKDEIASSPAPPLTSGTVFNLGESSSDLSLSSGDDMSTSLQSTSDPSGDSGIRQSMSASSQVSSNSNATSSKKHASGGDRRESATGCGAMNPEEFVRLFGGTTVINKILIANNGIAAVKCMRSIRRWAYEMFRNDRAIKFVAMVTPEDLHASAEYIRMADQFIMTSGGSNNNNYANVQVILELAQKMEVQAVWAGWGHASENPKLPELLNKHDIIFIGPPAKAMWSLGDKIASSIVAQTAKVPTLPWSGSGLTIPWKRTQNASNGSLYVPPSLYAQATVSTVEEGIKVATRIGLPLMIKASEGGGGKGIRKCVNMDEFPTQFRQVQAEVPGSPIFIMKLATGARHLEVQLLADCYGNAVSLFGRDCSIQRRHQKIIEEAPTSVAPSELFEQMEKDAVKLAKMVGYISAGTVEYLYLPETQRYYFLELNPRLQVEHPCTEMVANVNLPAAQLQIAMGIPLHRIKDIRNLYGASPFSDTSLNFDSSIERPLPRGHVIAARITSENPDDGFLPSSGTVQELNFRSSKNAWGYFSVSAAGGLHEFADSQFGHCFSWGESRDDAIANMVLALKELSIRGDFRTTVEYLITLLETEDFIQNQFNTQWLDHLIAEKVKAEKPDIIVGVVCLSVLLADVAIVNAFQSFQNSLERGQVLPAKCLINTVDVELTHEDVRYVVQVTRCCPQAYFLVMNGSGVEVEFHRMSDGGMLISYNSNSYTCYMNEEVHQYRVIIGNKTIEFQKKYNPTEVRSPSAGKLVQYLVEDGGHVCACSPVAEMEVMKMIITLSSPENGCIHYVKRPGTLLNPGSLVATLTLDDASHIRTITDYEGTFPKHCPTAQHAEKLYQTYRDLVSYFNHLLEGYTLPEPYFSTDLREKVEKFFRVLKDPWLPLYELQESISIISGRIPIEVESQISQLMFTYAGNITSVLCKFPSQQIAQELDSEMAKLSKKQDREMFFMSTHGLLTLVQRYRDGIRGHMALVLQDLFRRYLNTEKHFQQHQYDECVHALRESTKDGDRRLVTNAIFSHHQLAKKNQAIVMLIEHIIANEPGVIDELKDVLSELTTLSKADHGKVALLARQLLIAAHQPSYDTRHNQVESIFLSALDRFGQTFQPENLYKLITSETSICDVLHDFFYHAHSTVRKAALEVYVRRAYVAFEVNCLKHHSLANCPACSVVEYQFTLPSSHPERITSLKRRNVTSKAGQALQQQMCRVRSMDDDLVGLDLPDSPNCQRVGILAAFEDFETAALNFPQLLGLFTLKLSLRSIDGGGSGAGAGQLVHKSSSCSEPPLHAAKHTDQPIHILNIAVKTDSEPKADDASLAEKFQHFCMQNKSLLIEHGIRRITFVTLTSRAAPKYYTFRSKDHFQEDRIYRHLDPAMAFQLEIGRMKNFTLEAVPTANSKLHLYLGKGKLNERCQVSTDYRFFLRYIIRHSDLISKEASFEYMRNEGERVLLESLDELEVAFNSHPDAKRCDCNHIFLNFMPCVTLDPQKVVDTVSDIIIRYGQRLWNLRVLEAELKYSIRLVPHGPPILMRLTICNQSGYYLNLELYQEVVDNDSGQVRYRGWNLDAPGPLHNLAVSTPYQAKDHMQQKRYLAQKMGTTYVYDYPEMFRQALLKLWRERNAELGYEDEPSSVEVLQGVELALDSHGDLIEVNRIPGENTCGMVVWRLTLKTPEYVNGRDIIVIANDMTHLIGSFGVEEDQLFYKASQLSRQLKIPRIYVAANSGARIGLSDEVRNAFRIAWEDADDPEKGFKYLYLTPQDYDALNAGRRRIVNAQRVVEGQELRYVITDIIGSEDSIGVENLRGSGLIAGETIQAYDEVCVISLVSCRTVGIGAYLVRLGQRTIQVDNSHIILTGAPALNKLLGREVYSSNNQLGGTQIMHNNGVSHAIAQNEFDGVYLILKWLSYMPSHRGAPLPVVSPTDPVERDVGFCPTKNPYDPRWLLAGRQSPLCSTQWESGFFDRNSWSEIMSGWAKTVICGRARLGGIPCSVIAVETRTVEVQVPADPATLDSESKLISQAGQVWFPDSAYKTAQAINDFNREQLPLFIFANWRGFSGGMKGKKAAPWSRIVVRIVFHLLEVTLCLSSLDMFDQVLKFGAYIVDALRKYEQPVFVYIPPHAELRGGAWVVVDPSINSRYMEMYADSKSRGGVLEPEGTVEIKYREKDLRTTIKRCDPICQSLLVELKSDNVGDELRSELEEKLRARIDALLPVYHSVAVQFADLHDRAGRMLAKKVISKVVDWKTSRCVFYWRLRRRLVEEHIKKLITEHSFDQPLSNAQMNALLQHWFDSDVGNQQNQNWEDDQITALWFESQIADEQQQSIVRQGLKEIQRQQAKNKIKSVFANCPGLLMETAVELVKQLDVGEQDELLKLFMHHASGT</sequence>
<dbReference type="GO" id="GO:0005524">
    <property type="term" value="F:ATP binding"/>
    <property type="evidence" value="ECO:0007669"/>
    <property type="project" value="UniProtKB-UniRule"/>
</dbReference>
<evidence type="ECO:0000259" key="16">
    <source>
        <dbReference type="PROSITE" id="PS50968"/>
    </source>
</evidence>
<dbReference type="InterPro" id="IPR005482">
    <property type="entry name" value="Biotin_COase_C"/>
</dbReference>
<dbReference type="GO" id="GO:0046872">
    <property type="term" value="F:metal ion binding"/>
    <property type="evidence" value="ECO:0007669"/>
    <property type="project" value="InterPro"/>
</dbReference>
<dbReference type="EMBL" id="JYDR01000010">
    <property type="protein sequence ID" value="KRY76681.1"/>
    <property type="molecule type" value="Genomic_DNA"/>
</dbReference>
<dbReference type="GO" id="GO:0006633">
    <property type="term" value="P:fatty acid biosynthetic process"/>
    <property type="evidence" value="ECO:0007669"/>
    <property type="project" value="UniProtKB-KW"/>
</dbReference>
<keyword evidence="6" id="KW-0276">Fatty acid metabolism</keyword>
<dbReference type="Gene3D" id="3.90.1770.10">
    <property type="entry name" value="PreATP-grasp domain"/>
    <property type="match status" value="1"/>
</dbReference>
<feature type="domain" description="Biotin carboxylation" evidence="18">
    <location>
        <begin position="174"/>
        <end position="677"/>
    </location>
</feature>
<evidence type="ECO:0000256" key="2">
    <source>
        <dbReference type="ARBA" id="ARBA00004956"/>
    </source>
</evidence>
<evidence type="ECO:0000256" key="9">
    <source>
        <dbReference type="ARBA" id="ARBA00023160"/>
    </source>
</evidence>